<keyword evidence="6" id="KW-0436">Ligase</keyword>
<dbReference type="AlphaFoldDB" id="A0A0A1XEZ0"/>
<accession>A0A0A1XEZ0</accession>
<evidence type="ECO:0000259" key="4">
    <source>
        <dbReference type="Pfam" id="PF00501"/>
    </source>
</evidence>
<dbReference type="EMBL" id="GBXI01004765">
    <property type="protein sequence ID" value="JAD09527.1"/>
    <property type="molecule type" value="Transcribed_RNA"/>
</dbReference>
<dbReference type="PROSITE" id="PS00455">
    <property type="entry name" value="AMP_BINDING"/>
    <property type="match status" value="1"/>
</dbReference>
<feature type="domain" description="AMP-dependent synthetase/ligase" evidence="4">
    <location>
        <begin position="99"/>
        <end position="421"/>
    </location>
</feature>
<feature type="domain" description="AMP-binding enzyme C-terminal" evidence="5">
    <location>
        <begin position="472"/>
        <end position="549"/>
    </location>
</feature>
<dbReference type="CDD" id="cd05911">
    <property type="entry name" value="Firefly_Luc_like"/>
    <property type="match status" value="1"/>
</dbReference>
<dbReference type="GO" id="GO:0004467">
    <property type="term" value="F:long-chain fatty acid-CoA ligase activity"/>
    <property type="evidence" value="ECO:0007669"/>
    <property type="project" value="TreeGrafter"/>
</dbReference>
<reference evidence="6" key="2">
    <citation type="journal article" date="2015" name="Gigascience">
        <title>Reconstructing a comprehensive transcriptome assembly of a white-pupal translocated strain of the pest fruit fly Bactrocera cucurbitae.</title>
        <authorList>
            <person name="Sim S.B."/>
            <person name="Calla B."/>
            <person name="Hall B."/>
            <person name="DeRego T."/>
            <person name="Geib S.M."/>
        </authorList>
    </citation>
    <scope>NUCLEOTIDE SEQUENCE</scope>
</reference>
<evidence type="ECO:0000256" key="3">
    <source>
        <dbReference type="ARBA" id="ARBA00023140"/>
    </source>
</evidence>
<dbReference type="FunFam" id="3.30.300.30:FF:000007">
    <property type="entry name" value="4-coumarate--CoA ligase 2"/>
    <property type="match status" value="1"/>
</dbReference>
<feature type="non-terminal residue" evidence="6">
    <location>
        <position position="1"/>
    </location>
</feature>
<sequence>ASHSPLDGKIERTAPVLRPAIFIFYQKTVNRIMDHINTEFDKYTKIWSGPKATKFFDPDCSIGKVLLAFMRNNAGNICQLSDTEGTALTNGEAISFGIRLAQHFKAMGLKQDDVIGIAGGNTTYLLPLVLGCLLNCTPFHAISPHQDESTIKNLFYTTRPRLIFCDGSIYDRLSAVSKVLKANVYTLKEHRKDLPRIEDLLEPTKGEMFYVPENLTIGGDQTVAILCSSGTTGTPKNVCISNSCCLFDYGFVSSKDVLLSFSTIDWSTGLFNMLFSCGHSATRIIADKPYTPEYLLELIDKYKVTILTLAPRHVATLVKSPLLSKEKLVSVRFLSIGGGNCYVPTLLKMQEYLTNGYISYGYALTECGGVSANLGITKPSSVGKLVPAVRVKILDDAGRSLGHNETGEILVHNGKIWNGYYGNPNETKRMQDYQGWFHTGDLGYFDNENYLYVLDRKKDTLKFHGMQYCPHEIEQVVAELPDVIEVCVFGLWNEVDGDAAAAAVVKVPGSKLLEQVIVEYVAKRLVVMHKQLHCGVFFLDELPKTGSGKILRNQARDLALGKKWEVHKNGGA</sequence>
<dbReference type="GO" id="GO:0005777">
    <property type="term" value="C:peroxisome"/>
    <property type="evidence" value="ECO:0007669"/>
    <property type="project" value="UniProtKB-SubCell"/>
</dbReference>
<comment type="similarity">
    <text evidence="2">Belongs to the ATP-dependent AMP-binding enzyme family.</text>
</comment>
<evidence type="ECO:0000256" key="2">
    <source>
        <dbReference type="ARBA" id="ARBA00006432"/>
    </source>
</evidence>
<comment type="subcellular location">
    <subcellularLocation>
        <location evidence="1">Peroxisome</location>
    </subcellularLocation>
</comment>
<keyword evidence="3" id="KW-0576">Peroxisome</keyword>
<evidence type="ECO:0000256" key="1">
    <source>
        <dbReference type="ARBA" id="ARBA00004275"/>
    </source>
</evidence>
<dbReference type="PANTHER" id="PTHR24096">
    <property type="entry name" value="LONG-CHAIN-FATTY-ACID--COA LIGASE"/>
    <property type="match status" value="1"/>
</dbReference>
<dbReference type="Gene3D" id="3.40.50.12780">
    <property type="entry name" value="N-terminal domain of ligase-like"/>
    <property type="match status" value="1"/>
</dbReference>
<dbReference type="InterPro" id="IPR042099">
    <property type="entry name" value="ANL_N_sf"/>
</dbReference>
<dbReference type="SUPFAM" id="SSF56801">
    <property type="entry name" value="Acetyl-CoA synthetase-like"/>
    <property type="match status" value="1"/>
</dbReference>
<organism evidence="6">
    <name type="scientific">Zeugodacus cucurbitae</name>
    <name type="common">Melon fruit fly</name>
    <name type="synonym">Bactrocera cucurbitae</name>
    <dbReference type="NCBI Taxonomy" id="28588"/>
    <lineage>
        <taxon>Eukaryota</taxon>
        <taxon>Metazoa</taxon>
        <taxon>Ecdysozoa</taxon>
        <taxon>Arthropoda</taxon>
        <taxon>Hexapoda</taxon>
        <taxon>Insecta</taxon>
        <taxon>Pterygota</taxon>
        <taxon>Neoptera</taxon>
        <taxon>Endopterygota</taxon>
        <taxon>Diptera</taxon>
        <taxon>Brachycera</taxon>
        <taxon>Muscomorpha</taxon>
        <taxon>Tephritoidea</taxon>
        <taxon>Tephritidae</taxon>
        <taxon>Zeugodacus</taxon>
        <taxon>Zeugodacus</taxon>
    </lineage>
</organism>
<dbReference type="InterPro" id="IPR020845">
    <property type="entry name" value="AMP-binding_CS"/>
</dbReference>
<dbReference type="Pfam" id="PF13193">
    <property type="entry name" value="AMP-binding_C"/>
    <property type="match status" value="1"/>
</dbReference>
<feature type="non-terminal residue" evidence="6">
    <location>
        <position position="572"/>
    </location>
</feature>
<proteinExistence type="inferred from homology"/>
<evidence type="ECO:0000313" key="6">
    <source>
        <dbReference type="EMBL" id="JAD09527.1"/>
    </source>
</evidence>
<dbReference type="FunFam" id="3.40.50.12780:FF:000025">
    <property type="entry name" value="luciferin 4-monooxygenase"/>
    <property type="match status" value="1"/>
</dbReference>
<dbReference type="GO" id="GO:0046949">
    <property type="term" value="P:fatty-acyl-CoA biosynthetic process"/>
    <property type="evidence" value="ECO:0007669"/>
    <property type="project" value="TreeGrafter"/>
</dbReference>
<gene>
    <name evidence="6" type="primary">4CL3_1</name>
    <name evidence="6" type="ORF">g.16691</name>
</gene>
<dbReference type="Pfam" id="PF00501">
    <property type="entry name" value="AMP-binding"/>
    <property type="match status" value="1"/>
</dbReference>
<dbReference type="InterPro" id="IPR025110">
    <property type="entry name" value="AMP-bd_C"/>
</dbReference>
<reference evidence="6" key="1">
    <citation type="submission" date="2014-11" db="EMBL/GenBank/DDBJ databases">
        <authorList>
            <person name="Geib S."/>
        </authorList>
    </citation>
    <scope>NUCLEOTIDE SEQUENCE</scope>
</reference>
<dbReference type="PANTHER" id="PTHR24096:SF353">
    <property type="entry name" value="GH16244P-RELATED"/>
    <property type="match status" value="1"/>
</dbReference>
<dbReference type="InterPro" id="IPR045851">
    <property type="entry name" value="AMP-bd_C_sf"/>
</dbReference>
<evidence type="ECO:0000259" key="5">
    <source>
        <dbReference type="Pfam" id="PF13193"/>
    </source>
</evidence>
<dbReference type="Gene3D" id="3.30.300.30">
    <property type="match status" value="1"/>
</dbReference>
<dbReference type="InterPro" id="IPR000873">
    <property type="entry name" value="AMP-dep_synth/lig_dom"/>
</dbReference>
<name>A0A0A1XEZ0_ZEUCU</name>
<protein>
    <submittedName>
        <fullName evidence="6">4-coumarate--CoA ligase 3</fullName>
    </submittedName>
</protein>